<dbReference type="InterPro" id="IPR006518">
    <property type="entry name" value="Trypano_RHS"/>
</dbReference>
<accession>A0A7J6XLR7</accession>
<reference evidence="6 7" key="1">
    <citation type="journal article" date="2019" name="Genome Biol. Evol.">
        <title>Nanopore Sequencing Significantly Improves Genome Assembly of the Protozoan Parasite Trypanosoma cruzi.</title>
        <authorList>
            <person name="Diaz-Viraque F."/>
            <person name="Pita S."/>
            <person name="Greif G."/>
            <person name="de Souza R.C.M."/>
            <person name="Iraola G."/>
            <person name="Robello C."/>
        </authorList>
    </citation>
    <scope>NUCLEOTIDE SEQUENCE [LARGE SCALE GENOMIC DNA]</scope>
    <source>
        <strain evidence="6 7">Berenice</strain>
    </source>
</reference>
<protein>
    <recommendedName>
        <fullName evidence="8">Retrotransposon hot spot (RHS) protein</fullName>
    </recommendedName>
</protein>
<name>A0A7J6XLR7_TRYCR</name>
<evidence type="ECO:0000313" key="6">
    <source>
        <dbReference type="EMBL" id="KAF5215205.1"/>
    </source>
</evidence>
<dbReference type="InterPro" id="IPR056000">
    <property type="entry name" value="DUF7578"/>
</dbReference>
<dbReference type="VEuPathDB" id="TriTrypDB:BCY84_05810"/>
<dbReference type="EMBL" id="JABDHM010000354">
    <property type="protein sequence ID" value="KAF5215205.1"/>
    <property type="molecule type" value="Genomic_DNA"/>
</dbReference>
<dbReference type="InterPro" id="IPR046835">
    <property type="entry name" value="RHS_N"/>
</dbReference>
<dbReference type="Pfam" id="PF24466">
    <property type="entry name" value="DUF7578"/>
    <property type="match status" value="3"/>
</dbReference>
<dbReference type="VEuPathDB" id="TriTrypDB:ECC02_012120"/>
<sequence>MQIALFSVVWELTMMHRCCGVYDLCSLRVAVAAPNLLFILCASFRVYVPTSSCRVCAVTAVPHGCGTVASGMRGRTLRAHHVVVVCSFQHCAGWMTFTRRRCGGPRISSTVPSHRAYGTLFLAASHFCDYFLFYSFLVFWSVFSFNSIQPRKQGETMPPKKNRVQGGNARSRASAAPQGDRQRRARSESEDVTDQPAATHIRVEARQPQWTMRSTVKDILLEGSNNRTNMKLNDFLRSNLGGRAAVEKDHNVTMEAFVRRPNAYVQDQQLLEDILNLTAYQELEDITKLHHEGVVFLEQWRDYEGKDTVTPLARVKLNAVLTQVLTGESREAGERAAREKQVGFTLTTTIRDVLFRGRVRVMDIKLNDFLLLRFGGKGNLDANRDVLLEEFFKDPTRYIHDAGVLNEIQATGAYARMEMTVREEMDLEEVVRKLHENGVFFLEQWRDYEGKDTVTPLVCEKLNRVLTQLQSERREVKERVSREAEERAAREKQVGFTLTTTIRDVLFRGRVRVMEIKLNDFLLLRFGGKGNLDANRDVLLEEFFKDPTRYIHDAGVLNEIQATGAYARMEMTVREEMDLEEVVRKLHEKGVSNLLGWLVAAPEVKASARDDNKNSLDAAAEEVRNPTTSSAPMKLEGYYESVYNARWHHVVEVSDGEGTGMDVREGKPAQSWKYKEVGSSLEKDDGVEQSGALRLRLMVLTSDRGWPYSWKEDESTRDCYVNSEVERVWQIVRNDLTEWFSPHRGTYFTPKQRLLIGTPGIGKSVNAGSYLLYQLLHCDAKKLPMVAYVIGSQSFLFDKTTKTVSTYRDNPRIEDVVNIFFFRGVKGYCIYDATLACRQPSAGLPCKGWGMIVVTPPDKNEYERWTKKMDATAIVTNCPEENDVRAMCIWMKRNRPLQEQAEYWKEVRGRMNNVGPILRSIFDKQAYDDRIKASQQAVDGSTASELERNLGIGCCYLSNDNDLSRKLVKVVRVRRGNNIESPLNLLVSPHLERETLSRLENEMKQSDFIFFVLRFWDYVPPYLIEKYAVSAFLNEDFLRAIRLKIKELRPPGRREPHSCALKEHSDTSFTRKEVLPPPERLSNPVAMDHWVLYEPKVQNFPLVDGFFFVDSNPMTLVGLRMTTAGEHHTTTSTVRQFTECLAAYFNGWEELSREMSWDIINVQHADSTPMNDWQRCDVVDSDNVSRAENREIAAFWEEEVRQYIAAVSSGDF</sequence>
<feature type="compositionally biased region" description="Basic and acidic residues" evidence="2">
    <location>
        <begin position="180"/>
        <end position="189"/>
    </location>
</feature>
<evidence type="ECO:0000259" key="4">
    <source>
        <dbReference type="Pfam" id="PF20445"/>
    </source>
</evidence>
<evidence type="ECO:0008006" key="8">
    <source>
        <dbReference type="Google" id="ProtNLM"/>
    </source>
</evidence>
<evidence type="ECO:0000256" key="1">
    <source>
        <dbReference type="SAM" id="Coils"/>
    </source>
</evidence>
<proteinExistence type="predicted"/>
<feature type="domain" description="Retrotransposon hot spot protein,C-terminal" evidence="3">
    <location>
        <begin position="754"/>
        <end position="1048"/>
    </location>
</feature>
<dbReference type="PANTHER" id="PTHR33129:SF3">
    <property type="entry name" value="HOT SPOT (RHS) PROTEIN, PUTATIVE-RELATED"/>
    <property type="match status" value="1"/>
</dbReference>
<dbReference type="AlphaFoldDB" id="A0A7J6XLR7"/>
<feature type="region of interest" description="Disordered" evidence="2">
    <location>
        <begin position="150"/>
        <end position="200"/>
    </location>
</feature>
<evidence type="ECO:0000313" key="7">
    <source>
        <dbReference type="Proteomes" id="UP000583944"/>
    </source>
</evidence>
<keyword evidence="1" id="KW-0175">Coiled coil</keyword>
<dbReference type="Pfam" id="PF20445">
    <property type="entry name" value="RHS_N"/>
    <property type="match status" value="1"/>
</dbReference>
<gene>
    <name evidence="6" type="ORF">ECC02_012120</name>
</gene>
<dbReference type="PANTHER" id="PTHR33129">
    <property type="entry name" value="PROTEIN KINASE DOMAIN-CONTAINING PROTEIN-RELATED"/>
    <property type="match status" value="1"/>
</dbReference>
<dbReference type="InterPro" id="IPR052980">
    <property type="entry name" value="Crinkler_effector"/>
</dbReference>
<dbReference type="VEuPathDB" id="TriTrypDB:BCY84_02377"/>
<evidence type="ECO:0000259" key="5">
    <source>
        <dbReference type="Pfam" id="PF24466"/>
    </source>
</evidence>
<organism evidence="6 7">
    <name type="scientific">Trypanosoma cruzi</name>
    <dbReference type="NCBI Taxonomy" id="5693"/>
    <lineage>
        <taxon>Eukaryota</taxon>
        <taxon>Discoba</taxon>
        <taxon>Euglenozoa</taxon>
        <taxon>Kinetoplastea</taxon>
        <taxon>Metakinetoplastina</taxon>
        <taxon>Trypanosomatida</taxon>
        <taxon>Trypanosomatidae</taxon>
        <taxon>Trypanosoma</taxon>
        <taxon>Schizotrypanum</taxon>
    </lineage>
</organism>
<dbReference type="Proteomes" id="UP000583944">
    <property type="component" value="Unassembled WGS sequence"/>
</dbReference>
<dbReference type="NCBIfam" id="TIGR01631">
    <property type="entry name" value="Trypano_RHS"/>
    <property type="match status" value="2"/>
</dbReference>
<feature type="domain" description="DUF7578" evidence="5">
    <location>
        <begin position="360"/>
        <end position="424"/>
    </location>
</feature>
<dbReference type="InterPro" id="IPR046836">
    <property type="entry name" value="RHS_C"/>
</dbReference>
<dbReference type="Pfam" id="PF07999">
    <property type="entry name" value="RHSP"/>
    <property type="match status" value="1"/>
</dbReference>
<feature type="domain" description="DUF7578" evidence="5">
    <location>
        <begin position="227"/>
        <end position="289"/>
    </location>
</feature>
<evidence type="ECO:0000259" key="3">
    <source>
        <dbReference type="Pfam" id="PF07999"/>
    </source>
</evidence>
<feature type="domain" description="DUF7578" evidence="5">
    <location>
        <begin position="512"/>
        <end position="576"/>
    </location>
</feature>
<evidence type="ECO:0000256" key="2">
    <source>
        <dbReference type="SAM" id="MobiDB-lite"/>
    </source>
</evidence>
<feature type="coiled-coil region" evidence="1">
    <location>
        <begin position="459"/>
        <end position="486"/>
    </location>
</feature>
<comment type="caution">
    <text evidence="6">The sequence shown here is derived from an EMBL/GenBank/DDBJ whole genome shotgun (WGS) entry which is preliminary data.</text>
</comment>
<feature type="domain" description="Retrotransposon hot spot protein N-terminal" evidence="4">
    <location>
        <begin position="639"/>
        <end position="745"/>
    </location>
</feature>